<evidence type="ECO:0000256" key="3">
    <source>
        <dbReference type="ARBA" id="ARBA00022771"/>
    </source>
</evidence>
<dbReference type="GO" id="GO:0005634">
    <property type="term" value="C:nucleus"/>
    <property type="evidence" value="ECO:0007669"/>
    <property type="project" value="UniProtKB-ARBA"/>
</dbReference>
<dbReference type="SMART" id="SM00355">
    <property type="entry name" value="ZnF_C2H2"/>
    <property type="match status" value="3"/>
</dbReference>
<dbReference type="InterPro" id="IPR036236">
    <property type="entry name" value="Znf_C2H2_sf"/>
</dbReference>
<evidence type="ECO:0000256" key="1">
    <source>
        <dbReference type="ARBA" id="ARBA00022723"/>
    </source>
</evidence>
<dbReference type="EMBL" id="JADGJQ010000023">
    <property type="protein sequence ID" value="KAJ3178937.1"/>
    <property type="molecule type" value="Genomic_DNA"/>
</dbReference>
<keyword evidence="9" id="KW-1185">Reference proteome</keyword>
<dbReference type="SUPFAM" id="SSF57667">
    <property type="entry name" value="beta-beta-alpha zinc fingers"/>
    <property type="match status" value="1"/>
</dbReference>
<dbReference type="PANTHER" id="PTHR19818">
    <property type="entry name" value="ZINC FINGER PROTEIN ZIC AND GLI"/>
    <property type="match status" value="1"/>
</dbReference>
<keyword evidence="2" id="KW-0677">Repeat</keyword>
<feature type="domain" description="C2H2-type" evidence="7">
    <location>
        <begin position="524"/>
        <end position="552"/>
    </location>
</feature>
<feature type="compositionally biased region" description="Polar residues" evidence="6">
    <location>
        <begin position="119"/>
        <end position="130"/>
    </location>
</feature>
<gene>
    <name evidence="8" type="ORF">HDU87_003205</name>
</gene>
<evidence type="ECO:0000256" key="2">
    <source>
        <dbReference type="ARBA" id="ARBA00022737"/>
    </source>
</evidence>
<protein>
    <recommendedName>
        <fullName evidence="7">C2H2-type domain-containing protein</fullName>
    </recommendedName>
</protein>
<keyword evidence="3 5" id="KW-0863">Zinc-finger</keyword>
<feature type="domain" description="C2H2-type" evidence="7">
    <location>
        <begin position="494"/>
        <end position="519"/>
    </location>
</feature>
<name>A0AAD5XRI1_9FUNG</name>
<dbReference type="GO" id="GO:0008270">
    <property type="term" value="F:zinc ion binding"/>
    <property type="evidence" value="ECO:0007669"/>
    <property type="project" value="UniProtKB-KW"/>
</dbReference>
<dbReference type="InterPro" id="IPR013087">
    <property type="entry name" value="Znf_C2H2_type"/>
</dbReference>
<feature type="compositionally biased region" description="Low complexity" evidence="6">
    <location>
        <begin position="19"/>
        <end position="28"/>
    </location>
</feature>
<reference evidence="8" key="1">
    <citation type="submission" date="2020-05" db="EMBL/GenBank/DDBJ databases">
        <title>Phylogenomic resolution of chytrid fungi.</title>
        <authorList>
            <person name="Stajich J.E."/>
            <person name="Amses K."/>
            <person name="Simmons R."/>
            <person name="Seto K."/>
            <person name="Myers J."/>
            <person name="Bonds A."/>
            <person name="Quandt C.A."/>
            <person name="Barry K."/>
            <person name="Liu P."/>
            <person name="Grigoriev I."/>
            <person name="Longcore J.E."/>
            <person name="James T.Y."/>
        </authorList>
    </citation>
    <scope>NUCLEOTIDE SEQUENCE</scope>
    <source>
        <strain evidence="8">JEL0379</strain>
    </source>
</reference>
<feature type="compositionally biased region" description="Low complexity" evidence="6">
    <location>
        <begin position="379"/>
        <end position="392"/>
    </location>
</feature>
<feature type="region of interest" description="Disordered" evidence="6">
    <location>
        <begin position="118"/>
        <end position="211"/>
    </location>
</feature>
<dbReference type="PROSITE" id="PS00028">
    <property type="entry name" value="ZINC_FINGER_C2H2_1"/>
    <property type="match status" value="1"/>
</dbReference>
<dbReference type="InterPro" id="IPR050329">
    <property type="entry name" value="GLI_C2H2-zinc-finger"/>
</dbReference>
<dbReference type="Proteomes" id="UP001212152">
    <property type="component" value="Unassembled WGS sequence"/>
</dbReference>
<evidence type="ECO:0000313" key="9">
    <source>
        <dbReference type="Proteomes" id="UP001212152"/>
    </source>
</evidence>
<evidence type="ECO:0000256" key="4">
    <source>
        <dbReference type="ARBA" id="ARBA00022833"/>
    </source>
</evidence>
<evidence type="ECO:0000256" key="5">
    <source>
        <dbReference type="PROSITE-ProRule" id="PRU00042"/>
    </source>
</evidence>
<dbReference type="GO" id="GO:0000978">
    <property type="term" value="F:RNA polymerase II cis-regulatory region sequence-specific DNA binding"/>
    <property type="evidence" value="ECO:0007669"/>
    <property type="project" value="TreeGrafter"/>
</dbReference>
<evidence type="ECO:0000313" key="8">
    <source>
        <dbReference type="EMBL" id="KAJ3178937.1"/>
    </source>
</evidence>
<dbReference type="PROSITE" id="PS50157">
    <property type="entry name" value="ZINC_FINGER_C2H2_2"/>
    <property type="match status" value="2"/>
</dbReference>
<dbReference type="PANTHER" id="PTHR19818:SF139">
    <property type="entry name" value="PAIR-RULE PROTEIN ODD-PAIRED"/>
    <property type="match status" value="1"/>
</dbReference>
<proteinExistence type="predicted"/>
<feature type="region of interest" description="Disordered" evidence="6">
    <location>
        <begin position="379"/>
        <end position="461"/>
    </location>
</feature>
<dbReference type="GO" id="GO:0000981">
    <property type="term" value="F:DNA-binding transcription factor activity, RNA polymerase II-specific"/>
    <property type="evidence" value="ECO:0007669"/>
    <property type="project" value="TreeGrafter"/>
</dbReference>
<keyword evidence="1" id="KW-0479">Metal-binding</keyword>
<evidence type="ECO:0000256" key="6">
    <source>
        <dbReference type="SAM" id="MobiDB-lite"/>
    </source>
</evidence>
<feature type="compositionally biased region" description="Polar residues" evidence="6">
    <location>
        <begin position="157"/>
        <end position="170"/>
    </location>
</feature>
<keyword evidence="4" id="KW-0862">Zinc</keyword>
<dbReference type="Gene3D" id="3.30.160.60">
    <property type="entry name" value="Classic Zinc Finger"/>
    <property type="match status" value="2"/>
</dbReference>
<evidence type="ECO:0000259" key="7">
    <source>
        <dbReference type="PROSITE" id="PS50157"/>
    </source>
</evidence>
<feature type="compositionally biased region" description="Basic residues" evidence="6">
    <location>
        <begin position="406"/>
        <end position="420"/>
    </location>
</feature>
<dbReference type="AlphaFoldDB" id="A0AAD5XRI1"/>
<organism evidence="8 9">
    <name type="scientific">Geranomyces variabilis</name>
    <dbReference type="NCBI Taxonomy" id="109894"/>
    <lineage>
        <taxon>Eukaryota</taxon>
        <taxon>Fungi</taxon>
        <taxon>Fungi incertae sedis</taxon>
        <taxon>Chytridiomycota</taxon>
        <taxon>Chytridiomycota incertae sedis</taxon>
        <taxon>Chytridiomycetes</taxon>
        <taxon>Spizellomycetales</taxon>
        <taxon>Powellomycetaceae</taxon>
        <taxon>Geranomyces</taxon>
    </lineage>
</organism>
<dbReference type="GO" id="GO:0045944">
    <property type="term" value="P:positive regulation of transcription by RNA polymerase II"/>
    <property type="evidence" value="ECO:0007669"/>
    <property type="project" value="UniProtKB-ARBA"/>
</dbReference>
<feature type="compositionally biased region" description="Polar residues" evidence="6">
    <location>
        <begin position="29"/>
        <end position="42"/>
    </location>
</feature>
<comment type="caution">
    <text evidence="8">The sequence shown here is derived from an EMBL/GenBank/DDBJ whole genome shotgun (WGS) entry which is preliminary data.</text>
</comment>
<accession>A0AAD5XRI1</accession>
<feature type="region of interest" description="Disordered" evidence="6">
    <location>
        <begin position="1"/>
        <end position="60"/>
    </location>
</feature>
<dbReference type="Pfam" id="PF00096">
    <property type="entry name" value="zf-C2H2"/>
    <property type="match status" value="2"/>
</dbReference>
<sequence length="574" mass="63169">MVDGQSRYDPQNDADRGQSSSTASSFSTMQQPAQQNLPQFFHTSAAPISGRSESGPTRNWKLPMERELLLQRSWEPRQPGLALMSPTDEPSAFMQCPGGQNCCDVVDAMNSFHIKSERSQNAGGMSSPHQAYQPPRAGEPAHGSSPLLSVKEEHSSASDQRQAYSSNFIGDSTGPWLKQEHSHLSPQPMHADDSDSYHGSEQTWPPDDPQSCGSPMYCTDANCSQTHPKPLNLSPTLHATHQQPYVGFHHSEPALDSPAPFLVSSPIYPSETSSFPHRPLVGGQVTEVGQSGAGIQWDPFPGPLPAMIFSNSTQPFAQTPTMETGEQLLLSPLHHTALYSHQQQQQRRESMFHHSLLSPDHYVFPDAVLPDVLQQQFHTSPTATTPSPSVTPRGSPVSLPAAAATNRRRKVAHPPNRRHSAVNAAPEAGADESVGLHAGKKRRKDTLVKDDPDDEQDPKQVLSCPYPDCTRTFPLTSIKLLVSHLTVHSSLRPFVCEYPHCDKSFARQHDAFRHYRSMHERPSFECPFCKARFSRKDTLKDHMAMALTRPCPIRANRGMRARSASVPGPAAQPG</sequence>